<reference evidence="1 2" key="1">
    <citation type="submission" date="2016-10" db="EMBL/GenBank/DDBJ databases">
        <authorList>
            <person name="de Groot N.N."/>
        </authorList>
    </citation>
    <scope>NUCLEOTIDE SEQUENCE [LARGE SCALE GENOMIC DNA]</scope>
    <source>
        <strain evidence="1 2">LMG 26867</strain>
    </source>
</reference>
<proteinExistence type="predicted"/>
<evidence type="ECO:0000313" key="2">
    <source>
        <dbReference type="Proteomes" id="UP000198481"/>
    </source>
</evidence>
<dbReference type="Proteomes" id="UP000198481">
    <property type="component" value="Chromosome I"/>
</dbReference>
<evidence type="ECO:0000313" key="1">
    <source>
        <dbReference type="EMBL" id="SDR92669.1"/>
    </source>
</evidence>
<organism evidence="1 2">
    <name type="scientific">Pseudomonas prosekii</name>
    <dbReference type="NCBI Taxonomy" id="1148509"/>
    <lineage>
        <taxon>Bacteria</taxon>
        <taxon>Pseudomonadati</taxon>
        <taxon>Pseudomonadota</taxon>
        <taxon>Gammaproteobacteria</taxon>
        <taxon>Pseudomonadales</taxon>
        <taxon>Pseudomonadaceae</taxon>
        <taxon>Pseudomonas</taxon>
    </lineage>
</organism>
<dbReference type="EMBL" id="LT629762">
    <property type="protein sequence ID" value="SDR92669.1"/>
    <property type="molecule type" value="Genomic_DNA"/>
</dbReference>
<accession>A0A1H1N3A7</accession>
<sequence>MKTLMIYGATGYTGRMAAVHAKAAGLDSAARRVLDGERQTGFATPGQVFGAGFAETIAGTTITDF</sequence>
<evidence type="ECO:0008006" key="3">
    <source>
        <dbReference type="Google" id="ProtNLM"/>
    </source>
</evidence>
<protein>
    <recommendedName>
        <fullName evidence="3">Saccharopine dehydrogenase</fullName>
    </recommendedName>
</protein>
<dbReference type="AlphaFoldDB" id="A0A1H1N3A7"/>
<gene>
    <name evidence="1" type="ORF">SAMN05216222_0313</name>
</gene>
<dbReference type="RefSeq" id="WP_092269896.1">
    <property type="nucleotide sequence ID" value="NZ_LT629762.1"/>
</dbReference>
<name>A0A1H1N3A7_9PSED</name>